<name>A0ABY7SUD8_9RHOB</name>
<dbReference type="Gene3D" id="3.40.190.290">
    <property type="match status" value="1"/>
</dbReference>
<feature type="domain" description="HTH lysR-type" evidence="5">
    <location>
        <begin position="3"/>
        <end position="60"/>
    </location>
</feature>
<reference evidence="6 7" key="1">
    <citation type="submission" date="2021-01" db="EMBL/GenBank/DDBJ databases">
        <title>Biogeographic distribution of Paracoccus.</title>
        <authorList>
            <person name="Hollensteiner J."/>
            <person name="Leineberger J."/>
            <person name="Brinkhoff T."/>
            <person name="Daniel R."/>
        </authorList>
    </citation>
    <scope>NUCLEOTIDE SEQUENCE [LARGE SCALE GENOMIC DNA]</scope>
    <source>
        <strain evidence="6 7">LMG25392</strain>
    </source>
</reference>
<keyword evidence="2" id="KW-0805">Transcription regulation</keyword>
<gene>
    <name evidence="6" type="ORF">JHW45_15625</name>
</gene>
<keyword evidence="7" id="KW-1185">Reference proteome</keyword>
<evidence type="ECO:0000313" key="7">
    <source>
        <dbReference type="Proteomes" id="UP001218412"/>
    </source>
</evidence>
<evidence type="ECO:0000256" key="3">
    <source>
        <dbReference type="ARBA" id="ARBA00023125"/>
    </source>
</evidence>
<dbReference type="SUPFAM" id="SSF46785">
    <property type="entry name" value="Winged helix' DNA-binding domain"/>
    <property type="match status" value="1"/>
</dbReference>
<proteinExistence type="inferred from homology"/>
<accession>A0ABY7SUD8</accession>
<evidence type="ECO:0000256" key="2">
    <source>
        <dbReference type="ARBA" id="ARBA00023015"/>
    </source>
</evidence>
<evidence type="ECO:0000259" key="5">
    <source>
        <dbReference type="PROSITE" id="PS50931"/>
    </source>
</evidence>
<dbReference type="PANTHER" id="PTHR30346">
    <property type="entry name" value="TRANSCRIPTIONAL DUAL REGULATOR HCAR-RELATED"/>
    <property type="match status" value="1"/>
</dbReference>
<organism evidence="6 7">
    <name type="scientific">Paracoccus stylophorae</name>
    <dbReference type="NCBI Taxonomy" id="659350"/>
    <lineage>
        <taxon>Bacteria</taxon>
        <taxon>Pseudomonadati</taxon>
        <taxon>Pseudomonadota</taxon>
        <taxon>Alphaproteobacteria</taxon>
        <taxon>Rhodobacterales</taxon>
        <taxon>Paracoccaceae</taxon>
        <taxon>Paracoccus</taxon>
    </lineage>
</organism>
<dbReference type="PROSITE" id="PS50931">
    <property type="entry name" value="HTH_LYSR"/>
    <property type="match status" value="1"/>
</dbReference>
<evidence type="ECO:0000256" key="4">
    <source>
        <dbReference type="ARBA" id="ARBA00023163"/>
    </source>
</evidence>
<dbReference type="InterPro" id="IPR036390">
    <property type="entry name" value="WH_DNA-bd_sf"/>
</dbReference>
<keyword evidence="3" id="KW-0238">DNA-binding</keyword>
<dbReference type="CDD" id="cd05466">
    <property type="entry name" value="PBP2_LTTR_substrate"/>
    <property type="match status" value="1"/>
</dbReference>
<evidence type="ECO:0000256" key="1">
    <source>
        <dbReference type="ARBA" id="ARBA00009437"/>
    </source>
</evidence>
<dbReference type="EMBL" id="CP067134">
    <property type="protein sequence ID" value="WCR10465.1"/>
    <property type="molecule type" value="Genomic_DNA"/>
</dbReference>
<dbReference type="Pfam" id="PF00126">
    <property type="entry name" value="HTH_1"/>
    <property type="match status" value="1"/>
</dbReference>
<dbReference type="RefSeq" id="WP_272858521.1">
    <property type="nucleotide sequence ID" value="NZ_CP067134.1"/>
</dbReference>
<dbReference type="SUPFAM" id="SSF53850">
    <property type="entry name" value="Periplasmic binding protein-like II"/>
    <property type="match status" value="1"/>
</dbReference>
<protein>
    <submittedName>
        <fullName evidence="6">LysR family transcriptional regulator</fullName>
    </submittedName>
</protein>
<comment type="similarity">
    <text evidence="1">Belongs to the LysR transcriptional regulatory family.</text>
</comment>
<dbReference type="PANTHER" id="PTHR30346:SF9">
    <property type="entry name" value="LYSR FAMILY TRANSCRIPTIONAL REGULATOR"/>
    <property type="match status" value="1"/>
</dbReference>
<keyword evidence="4" id="KW-0804">Transcription</keyword>
<dbReference type="InterPro" id="IPR000847">
    <property type="entry name" value="LysR_HTH_N"/>
</dbReference>
<evidence type="ECO:0000313" key="6">
    <source>
        <dbReference type="EMBL" id="WCR10465.1"/>
    </source>
</evidence>
<dbReference type="Gene3D" id="1.10.10.10">
    <property type="entry name" value="Winged helix-like DNA-binding domain superfamily/Winged helix DNA-binding domain"/>
    <property type="match status" value="1"/>
</dbReference>
<dbReference type="InterPro" id="IPR036388">
    <property type="entry name" value="WH-like_DNA-bd_sf"/>
</dbReference>
<dbReference type="InterPro" id="IPR005119">
    <property type="entry name" value="LysR_subst-bd"/>
</dbReference>
<sequence length="311" mass="33322">MQIDPNHLRLLAAIIDNGGLGEGAAHLGKSQPSVSRTVAALEARIGSRLFEKGKRPLRPTELCRILAVQGRAVAEATERAGQAVDRHAGGKSGTARVAGTPIFTDGVISGMVAGFQTAFPDVRIDLSYGQTEDLLEQLVVGNIDLAICPLVPGEVGQGFERVEILPGRNIIACSHAHPLARRKSVEQRDIAAYPWITPAAGSALYRDLRTVLADIGVTDIKVSFSGGTLASIVNVLNGSEALTVLPYSVVFMQRHLRTMTALPIPIRHPARALSLVWHTGRPMRPAVKRFRGFLQAEFASLAQSIASLRPD</sequence>
<dbReference type="Proteomes" id="UP001218412">
    <property type="component" value="Chromosome"/>
</dbReference>
<dbReference type="Pfam" id="PF03466">
    <property type="entry name" value="LysR_substrate"/>
    <property type="match status" value="1"/>
</dbReference>